<reference evidence="2 3" key="2">
    <citation type="submission" date="2018-11" db="EMBL/GenBank/DDBJ databases">
        <authorList>
            <consortium name="Pathogen Informatics"/>
        </authorList>
    </citation>
    <scope>NUCLEOTIDE SEQUENCE [LARGE SCALE GENOMIC DNA]</scope>
    <source>
        <strain evidence="2">Dakar</strain>
        <strain evidence="3">Dakar, Senegal</strain>
    </source>
</reference>
<proteinExistence type="predicted"/>
<evidence type="ECO:0000313" key="3">
    <source>
        <dbReference type="Proteomes" id="UP000279833"/>
    </source>
</evidence>
<dbReference type="Proteomes" id="UP000279833">
    <property type="component" value="Unassembled WGS sequence"/>
</dbReference>
<feature type="region of interest" description="Disordered" evidence="1">
    <location>
        <begin position="1"/>
        <end position="25"/>
    </location>
</feature>
<protein>
    <submittedName>
        <fullName evidence="4">4_1_CTD domain-containing protein</fullName>
    </submittedName>
</protein>
<keyword evidence="3" id="KW-1185">Reference proteome</keyword>
<evidence type="ECO:0000313" key="4">
    <source>
        <dbReference type="WBParaSite" id="SCUD_0001934201-mRNA-1"/>
    </source>
</evidence>
<gene>
    <name evidence="2" type="ORF">SCUD_LOCUS19339</name>
</gene>
<organism evidence="4">
    <name type="scientific">Schistosoma curassoni</name>
    <dbReference type="NCBI Taxonomy" id="6186"/>
    <lineage>
        <taxon>Eukaryota</taxon>
        <taxon>Metazoa</taxon>
        <taxon>Spiralia</taxon>
        <taxon>Lophotrochozoa</taxon>
        <taxon>Platyhelminthes</taxon>
        <taxon>Trematoda</taxon>
        <taxon>Digenea</taxon>
        <taxon>Strigeidida</taxon>
        <taxon>Schistosomatoidea</taxon>
        <taxon>Schistosomatidae</taxon>
        <taxon>Schistosoma</taxon>
    </lineage>
</organism>
<dbReference type="WBParaSite" id="SCUD_0001934201-mRNA-1">
    <property type="protein sequence ID" value="SCUD_0001934201-mRNA-1"/>
    <property type="gene ID" value="SCUD_0001934201"/>
</dbReference>
<dbReference type="STRING" id="6186.A0A183KW95"/>
<evidence type="ECO:0000313" key="2">
    <source>
        <dbReference type="EMBL" id="VDP68793.1"/>
    </source>
</evidence>
<feature type="compositionally biased region" description="Basic and acidic residues" evidence="1">
    <location>
        <begin position="7"/>
        <end position="24"/>
    </location>
</feature>
<accession>A0A183KW95</accession>
<evidence type="ECO:0000256" key="1">
    <source>
        <dbReference type="SAM" id="MobiDB-lite"/>
    </source>
</evidence>
<reference evidence="4" key="1">
    <citation type="submission" date="2016-06" db="UniProtKB">
        <authorList>
            <consortium name="WormBaseParasite"/>
        </authorList>
    </citation>
    <scope>IDENTIFICATION</scope>
</reference>
<dbReference type="EMBL" id="UZAK01042333">
    <property type="protein sequence ID" value="VDP68793.1"/>
    <property type="molecule type" value="Genomic_DNA"/>
</dbReference>
<sequence length="104" mass="11469">MVTGSIERSEPQIETETFHDENGKMIKRTVKRSEVTTTKTVSERIIASTAGQIVHTNGHSISSNDFDEDLNMALLTVTKLDPDISVLNNPVGQVEIRTKSESVL</sequence>
<name>A0A183KW95_9TREM</name>
<dbReference type="AlphaFoldDB" id="A0A183KW95"/>